<sequence length="174" mass="20332">MSQQPEKPQLPHARPPYIDLCKYFVDHAWDNTDFHNRLLTPQKTFLIHIDLKLRIGLLAKFYIVDPKTKEILKDIPKYDYAFQPTVIMRAHFSQLAGAGTFGKLMYWLDEGCYVLFQFILFDTDGKEDATKLSGPLENGAEWPDIENFITTEHIKELHLFDSRQDQQNSIFPLN</sequence>
<organism evidence="1 2">
    <name type="scientific">Periconia macrospinosa</name>
    <dbReference type="NCBI Taxonomy" id="97972"/>
    <lineage>
        <taxon>Eukaryota</taxon>
        <taxon>Fungi</taxon>
        <taxon>Dikarya</taxon>
        <taxon>Ascomycota</taxon>
        <taxon>Pezizomycotina</taxon>
        <taxon>Dothideomycetes</taxon>
        <taxon>Pleosporomycetidae</taxon>
        <taxon>Pleosporales</taxon>
        <taxon>Massarineae</taxon>
        <taxon>Periconiaceae</taxon>
        <taxon>Periconia</taxon>
    </lineage>
</organism>
<evidence type="ECO:0000313" key="1">
    <source>
        <dbReference type="EMBL" id="PVH96796.1"/>
    </source>
</evidence>
<dbReference type="EMBL" id="KZ805454">
    <property type="protein sequence ID" value="PVH96796.1"/>
    <property type="molecule type" value="Genomic_DNA"/>
</dbReference>
<gene>
    <name evidence="1" type="ORF">DM02DRAFT_631683</name>
</gene>
<dbReference type="Proteomes" id="UP000244855">
    <property type="component" value="Unassembled WGS sequence"/>
</dbReference>
<evidence type="ECO:0000313" key="2">
    <source>
        <dbReference type="Proteomes" id="UP000244855"/>
    </source>
</evidence>
<keyword evidence="2" id="KW-1185">Reference proteome</keyword>
<proteinExistence type="predicted"/>
<dbReference type="AlphaFoldDB" id="A0A2V1DF67"/>
<reference evidence="1 2" key="1">
    <citation type="journal article" date="2018" name="Sci. Rep.">
        <title>Comparative genomics provides insights into the lifestyle and reveals functional heterogeneity of dark septate endophytic fungi.</title>
        <authorList>
            <person name="Knapp D.G."/>
            <person name="Nemeth J.B."/>
            <person name="Barry K."/>
            <person name="Hainaut M."/>
            <person name="Henrissat B."/>
            <person name="Johnson J."/>
            <person name="Kuo A."/>
            <person name="Lim J.H.P."/>
            <person name="Lipzen A."/>
            <person name="Nolan M."/>
            <person name="Ohm R.A."/>
            <person name="Tamas L."/>
            <person name="Grigoriev I.V."/>
            <person name="Spatafora J.W."/>
            <person name="Nagy L.G."/>
            <person name="Kovacs G.M."/>
        </authorList>
    </citation>
    <scope>NUCLEOTIDE SEQUENCE [LARGE SCALE GENOMIC DNA]</scope>
    <source>
        <strain evidence="1 2">DSE2036</strain>
    </source>
</reference>
<accession>A0A2V1DF67</accession>
<protein>
    <submittedName>
        <fullName evidence="1">Uncharacterized protein</fullName>
    </submittedName>
</protein>
<name>A0A2V1DF67_9PLEO</name>